<evidence type="ECO:0000256" key="2">
    <source>
        <dbReference type="ARBA" id="ARBA00022801"/>
    </source>
</evidence>
<dbReference type="Gene3D" id="4.10.80.30">
    <property type="entry name" value="DNA polymerase, domain 6"/>
    <property type="match status" value="1"/>
</dbReference>
<feature type="domain" description="Mannosyl-glycoprotein endo-beta-N-acetylglucosamidase-like" evidence="4">
    <location>
        <begin position="65"/>
        <end position="227"/>
    </location>
</feature>
<protein>
    <submittedName>
        <fullName evidence="5">N-acetylmuramidase</fullName>
    </submittedName>
</protein>
<name>A0A0R1X998_9LACO</name>
<feature type="transmembrane region" description="Helical" evidence="3">
    <location>
        <begin position="28"/>
        <end position="55"/>
    </location>
</feature>
<evidence type="ECO:0000256" key="1">
    <source>
        <dbReference type="ARBA" id="ARBA00010266"/>
    </source>
</evidence>
<comment type="similarity">
    <text evidence="1">Belongs to the glycosyl hydrolase 73 family.</text>
</comment>
<dbReference type="SMART" id="SM00047">
    <property type="entry name" value="LYZ2"/>
    <property type="match status" value="1"/>
</dbReference>
<evidence type="ECO:0000313" key="5">
    <source>
        <dbReference type="EMBL" id="KRM26269.1"/>
    </source>
</evidence>
<gene>
    <name evidence="5" type="ORF">FC91_GL000097</name>
</gene>
<dbReference type="AlphaFoldDB" id="A0A0R1X998"/>
<dbReference type="eggNOG" id="COG1705">
    <property type="taxonomic scope" value="Bacteria"/>
</dbReference>
<reference evidence="5 6" key="1">
    <citation type="journal article" date="2015" name="Genome Announc.">
        <title>Expanding the biotechnology potential of lactobacilli through comparative genomics of 213 strains and associated genera.</title>
        <authorList>
            <person name="Sun Z."/>
            <person name="Harris H.M."/>
            <person name="McCann A."/>
            <person name="Guo C."/>
            <person name="Argimon S."/>
            <person name="Zhang W."/>
            <person name="Yang X."/>
            <person name="Jeffery I.B."/>
            <person name="Cooney J.C."/>
            <person name="Kagawa T.F."/>
            <person name="Liu W."/>
            <person name="Song Y."/>
            <person name="Salvetti E."/>
            <person name="Wrobel A."/>
            <person name="Rasinkangas P."/>
            <person name="Parkhill J."/>
            <person name="Rea M.C."/>
            <person name="O'Sullivan O."/>
            <person name="Ritari J."/>
            <person name="Douillard F.P."/>
            <person name="Paul Ross R."/>
            <person name="Yang R."/>
            <person name="Briner A.E."/>
            <person name="Felis G.E."/>
            <person name="de Vos W.M."/>
            <person name="Barrangou R."/>
            <person name="Klaenhammer T.R."/>
            <person name="Caufield P.W."/>
            <person name="Cui Y."/>
            <person name="Zhang H."/>
            <person name="O'Toole P.W."/>
        </authorList>
    </citation>
    <scope>NUCLEOTIDE SEQUENCE [LARGE SCALE GENOMIC DNA]</scope>
    <source>
        <strain evidence="5 6">DSM 16991</strain>
    </source>
</reference>
<evidence type="ECO:0000259" key="4">
    <source>
        <dbReference type="SMART" id="SM00047"/>
    </source>
</evidence>
<evidence type="ECO:0000313" key="6">
    <source>
        <dbReference type="Proteomes" id="UP000050949"/>
    </source>
</evidence>
<dbReference type="Proteomes" id="UP000050949">
    <property type="component" value="Unassembled WGS sequence"/>
</dbReference>
<dbReference type="Gene3D" id="1.10.530.10">
    <property type="match status" value="1"/>
</dbReference>
<dbReference type="GO" id="GO:0004040">
    <property type="term" value="F:amidase activity"/>
    <property type="evidence" value="ECO:0007669"/>
    <property type="project" value="InterPro"/>
</dbReference>
<dbReference type="InterPro" id="IPR002901">
    <property type="entry name" value="MGlyc_endo_b_GlcNAc-like_dom"/>
</dbReference>
<dbReference type="PATRIC" id="fig|1122147.4.peg.99"/>
<dbReference type="PANTHER" id="PTHR33308:SF10">
    <property type="entry name" value="EXO-GLUCOSAMINIDASE LYTG"/>
    <property type="match status" value="1"/>
</dbReference>
<keyword evidence="2" id="KW-0378">Hydrolase</keyword>
<sequence>MVQLKQSGKRGIQLAKGRRRKSYGHHNTVSAIIVYTLLALLLVGGVTVGGAMWYVHHTDEEQAAQASAAKAAEVRRKQAFIAKVAPTAQSLYSQYKIFPSITIAQAILESDWGESSLSAEYNNLFGVKGTNPANTKEMTTQEYINGEWQTIKARFRVYASYAQSITDHAQLFTRGTTWNAQQYQRVLAAQDYKTQAKALQADGYATDPDYASKLIEIIATYGLTKYDPAAAGQTSQASASSR</sequence>
<dbReference type="InterPro" id="IPR051056">
    <property type="entry name" value="Glycosyl_Hydrolase_73"/>
</dbReference>
<organism evidence="5 6">
    <name type="scientific">Schleiferilactobacillus harbinensis DSM 16991</name>
    <dbReference type="NCBI Taxonomy" id="1122147"/>
    <lineage>
        <taxon>Bacteria</taxon>
        <taxon>Bacillati</taxon>
        <taxon>Bacillota</taxon>
        <taxon>Bacilli</taxon>
        <taxon>Lactobacillales</taxon>
        <taxon>Lactobacillaceae</taxon>
        <taxon>Schleiferilactobacillus</taxon>
    </lineage>
</organism>
<dbReference type="PANTHER" id="PTHR33308">
    <property type="entry name" value="PEPTIDOGLYCAN HYDROLASE FLGJ"/>
    <property type="match status" value="1"/>
</dbReference>
<accession>A0A0R1X998</accession>
<dbReference type="PRINTS" id="PR01002">
    <property type="entry name" value="FLGFLGJ"/>
</dbReference>
<keyword evidence="3" id="KW-0472">Membrane</keyword>
<keyword evidence="3" id="KW-1133">Transmembrane helix</keyword>
<dbReference type="EMBL" id="AZFW01000079">
    <property type="protein sequence ID" value="KRM26269.1"/>
    <property type="molecule type" value="Genomic_DNA"/>
</dbReference>
<dbReference type="Pfam" id="PF01832">
    <property type="entry name" value="Glucosaminidase"/>
    <property type="match status" value="1"/>
</dbReference>
<evidence type="ECO:0000256" key="3">
    <source>
        <dbReference type="SAM" id="Phobius"/>
    </source>
</evidence>
<proteinExistence type="inferred from homology"/>
<keyword evidence="3" id="KW-0812">Transmembrane</keyword>
<comment type="caution">
    <text evidence="5">The sequence shown here is derived from an EMBL/GenBank/DDBJ whole genome shotgun (WGS) entry which is preliminary data.</text>
</comment>